<dbReference type="Proteomes" id="UP000001554">
    <property type="component" value="Chromosome 10"/>
</dbReference>
<dbReference type="SUPFAM" id="SSF69179">
    <property type="entry name" value="Integrin domains"/>
    <property type="match status" value="3"/>
</dbReference>
<dbReference type="Pfam" id="PF20805">
    <property type="entry name" value="Integrin_A_Ig_2"/>
    <property type="match status" value="1"/>
</dbReference>
<dbReference type="InterPro" id="IPR028994">
    <property type="entry name" value="Integrin_alpha_N"/>
</dbReference>
<feature type="domain" description="Integrin alpha second immunoglobulin-like" evidence="16">
    <location>
        <begin position="662"/>
        <end position="804"/>
    </location>
</feature>
<evidence type="ECO:0000256" key="14">
    <source>
        <dbReference type="RuleBase" id="RU003762"/>
    </source>
</evidence>
<evidence type="ECO:0000256" key="2">
    <source>
        <dbReference type="ARBA" id="ARBA00008054"/>
    </source>
</evidence>
<dbReference type="Gene3D" id="2.60.40.1530">
    <property type="entry name" value="ntegrin, alpha v. Chain A, domain 4"/>
    <property type="match status" value="1"/>
</dbReference>
<dbReference type="AlphaFoldDB" id="A0A9J7N1E5"/>
<name>A0A9J7N1E5_BRAFL</name>
<evidence type="ECO:0000259" key="15">
    <source>
        <dbReference type="Pfam" id="PF08441"/>
    </source>
</evidence>
<keyword evidence="3 14" id="KW-0812">Transmembrane</keyword>
<keyword evidence="11 14" id="KW-0675">Receptor</keyword>
<dbReference type="InterPro" id="IPR048286">
    <property type="entry name" value="Integrin_alpha_Ig-like_3"/>
</dbReference>
<keyword evidence="4 14" id="KW-0732">Signal</keyword>
<keyword evidence="8 14" id="KW-0401">Integrin</keyword>
<evidence type="ECO:0000256" key="6">
    <source>
        <dbReference type="ARBA" id="ARBA00022889"/>
    </source>
</evidence>
<reference evidence="18" key="1">
    <citation type="journal article" date="2020" name="Nat. Ecol. Evol.">
        <title>Deeply conserved synteny resolves early events in vertebrate evolution.</title>
        <authorList>
            <person name="Simakov O."/>
            <person name="Marletaz F."/>
            <person name="Yue J.X."/>
            <person name="O'Connell B."/>
            <person name="Jenkins J."/>
            <person name="Brandt A."/>
            <person name="Calef R."/>
            <person name="Tung C.H."/>
            <person name="Huang T.K."/>
            <person name="Schmutz J."/>
            <person name="Satoh N."/>
            <person name="Yu J.K."/>
            <person name="Putnam N.H."/>
            <person name="Green R.E."/>
            <person name="Rokhsar D.S."/>
        </authorList>
    </citation>
    <scope>NUCLEOTIDE SEQUENCE [LARGE SCALE GENOMIC DNA]</scope>
    <source>
        <strain evidence="18">S238N-H82</strain>
    </source>
</reference>
<evidence type="ECO:0000256" key="8">
    <source>
        <dbReference type="ARBA" id="ARBA00023037"/>
    </source>
</evidence>
<feature type="chain" id="PRO_5039963765" evidence="14">
    <location>
        <begin position="25"/>
        <end position="1128"/>
    </location>
</feature>
<evidence type="ECO:0000256" key="3">
    <source>
        <dbReference type="ARBA" id="ARBA00022692"/>
    </source>
</evidence>
<dbReference type="GeneID" id="118424626"/>
<evidence type="ECO:0000256" key="1">
    <source>
        <dbReference type="ARBA" id="ARBA00004479"/>
    </source>
</evidence>
<reference evidence="19" key="2">
    <citation type="submission" date="2025-08" db="UniProtKB">
        <authorList>
            <consortium name="RefSeq"/>
        </authorList>
    </citation>
    <scope>IDENTIFICATION</scope>
    <source>
        <strain evidence="19">S238N-H82</strain>
        <tissue evidence="19">Testes</tissue>
    </source>
</reference>
<comment type="subcellular location">
    <subcellularLocation>
        <location evidence="1 14">Membrane</location>
        <topology evidence="1 14">Single-pass type I membrane protein</topology>
    </subcellularLocation>
</comment>
<feature type="repeat" description="FG-GAP" evidence="13">
    <location>
        <begin position="367"/>
        <end position="422"/>
    </location>
</feature>
<dbReference type="GO" id="GO:0008305">
    <property type="term" value="C:integrin complex"/>
    <property type="evidence" value="ECO:0000318"/>
    <property type="project" value="GO_Central"/>
</dbReference>
<dbReference type="GO" id="GO:0007229">
    <property type="term" value="P:integrin-mediated signaling pathway"/>
    <property type="evidence" value="ECO:0000318"/>
    <property type="project" value="GO_Central"/>
</dbReference>
<dbReference type="InterPro" id="IPR018184">
    <property type="entry name" value="Integrin_alpha_C_CS"/>
</dbReference>
<dbReference type="InterPro" id="IPR013517">
    <property type="entry name" value="FG-GAP"/>
</dbReference>
<keyword evidence="5" id="KW-0677">Repeat</keyword>
<dbReference type="PANTHER" id="PTHR23220">
    <property type="entry name" value="INTEGRIN ALPHA"/>
    <property type="match status" value="1"/>
</dbReference>
<feature type="repeat" description="FG-GAP" evidence="13">
    <location>
        <begin position="432"/>
        <end position="494"/>
    </location>
</feature>
<dbReference type="Gene3D" id="2.60.40.1460">
    <property type="entry name" value="Integrin domains. Chain A, domain 2"/>
    <property type="match status" value="1"/>
</dbReference>
<evidence type="ECO:0000313" key="18">
    <source>
        <dbReference type="Proteomes" id="UP000001554"/>
    </source>
</evidence>
<evidence type="ECO:0000256" key="7">
    <source>
        <dbReference type="ARBA" id="ARBA00022989"/>
    </source>
</evidence>
<dbReference type="Pfam" id="PF20806">
    <property type="entry name" value="Integrin_A_Ig_3"/>
    <property type="match status" value="1"/>
</dbReference>
<evidence type="ECO:0000256" key="9">
    <source>
        <dbReference type="ARBA" id="ARBA00023136"/>
    </source>
</evidence>
<evidence type="ECO:0000256" key="10">
    <source>
        <dbReference type="ARBA" id="ARBA00023157"/>
    </source>
</evidence>
<feature type="domain" description="Integrin alpha third immunoglobulin-like" evidence="17">
    <location>
        <begin position="810"/>
        <end position="1058"/>
    </location>
</feature>
<dbReference type="PROSITE" id="PS51470">
    <property type="entry name" value="FG_GAP"/>
    <property type="match status" value="4"/>
</dbReference>
<dbReference type="GO" id="GO:0009986">
    <property type="term" value="C:cell surface"/>
    <property type="evidence" value="ECO:0000318"/>
    <property type="project" value="GO_Central"/>
</dbReference>
<dbReference type="Pfam" id="PF01839">
    <property type="entry name" value="FG-GAP"/>
    <property type="match status" value="2"/>
</dbReference>
<dbReference type="GO" id="GO:0038023">
    <property type="term" value="F:signaling receptor activity"/>
    <property type="evidence" value="ECO:0000318"/>
    <property type="project" value="GO_Central"/>
</dbReference>
<evidence type="ECO:0000256" key="5">
    <source>
        <dbReference type="ARBA" id="ARBA00022737"/>
    </source>
</evidence>
<comment type="similarity">
    <text evidence="2 14">Belongs to the integrin alpha chain family.</text>
</comment>
<evidence type="ECO:0000256" key="12">
    <source>
        <dbReference type="ARBA" id="ARBA00023180"/>
    </source>
</evidence>
<evidence type="ECO:0000259" key="16">
    <source>
        <dbReference type="Pfam" id="PF20805"/>
    </source>
</evidence>
<dbReference type="Gene3D" id="2.130.10.130">
    <property type="entry name" value="Integrin alpha, N-terminal"/>
    <property type="match status" value="1"/>
</dbReference>
<dbReference type="OrthoDB" id="5317514at2759"/>
<feature type="domain" description="Integrin alpha first immunoglubulin-like" evidence="15">
    <location>
        <begin position="479"/>
        <end position="661"/>
    </location>
</feature>
<keyword evidence="6 14" id="KW-0130">Cell adhesion</keyword>
<evidence type="ECO:0000256" key="13">
    <source>
        <dbReference type="PROSITE-ProRule" id="PRU00803"/>
    </source>
</evidence>
<feature type="repeat" description="FG-GAP" evidence="13">
    <location>
        <begin position="29"/>
        <end position="100"/>
    </location>
</feature>
<accession>A0A9J7N1E5</accession>
<dbReference type="InterPro" id="IPR013649">
    <property type="entry name" value="Integrin_alpha_Ig-like_1"/>
</dbReference>
<evidence type="ECO:0000256" key="11">
    <source>
        <dbReference type="ARBA" id="ARBA00023170"/>
    </source>
</evidence>
<dbReference type="PANTHER" id="PTHR23220:SF122">
    <property type="entry name" value="INTEGRIN ALPHA-PS1"/>
    <property type="match status" value="1"/>
</dbReference>
<dbReference type="GO" id="GO:0098609">
    <property type="term" value="P:cell-cell adhesion"/>
    <property type="evidence" value="ECO:0000318"/>
    <property type="project" value="GO_Central"/>
</dbReference>
<dbReference type="Pfam" id="PF08441">
    <property type="entry name" value="Integrin_A_Ig_1"/>
    <property type="match status" value="1"/>
</dbReference>
<dbReference type="Gene3D" id="1.20.5.930">
    <property type="entry name" value="Bicelle-embedded integrin alpha(iib) transmembrane segment"/>
    <property type="match status" value="1"/>
</dbReference>
<dbReference type="PROSITE" id="PS00242">
    <property type="entry name" value="INTEGRIN_ALPHA"/>
    <property type="match status" value="1"/>
</dbReference>
<feature type="transmembrane region" description="Helical" evidence="14">
    <location>
        <begin position="1071"/>
        <end position="1093"/>
    </location>
</feature>
<keyword evidence="10" id="KW-1015">Disulfide bond</keyword>
<keyword evidence="9 14" id="KW-0472">Membrane</keyword>
<protein>
    <submittedName>
        <fullName evidence="19">Integrin alpha-6-like isoform X1</fullName>
    </submittedName>
</protein>
<sequence length="1128" mass="125435">MGRMGSTLPSLFCVFLWILPLTLGFNYETRIPLVKEGPQNSYFGFSVAQHQITADGSDPFTVTDNVLLAGAPMDDNIYQQNTIQPGALYRCPMSTRVNDCIQLRVDDTDASSKENKTLQWLGVNVETMNNVGGKVLTCAHRYMSVPNRDASWGLGKCFQLTNQLGLDDTHSSQGQWTPCQGYGDGHQEYGYCQAGTAGGFSEDDKDVIFGAPGSYYWMGVLFATDVTDQSSDLNMYKSPEDLEVAGVPRNSYLATQIPRNSYLGWAITSGRFLAKNRTDYVSGAPRANSRGAVLFFGKEAGKFVTRLVLKSEWLASSFGFSVASVDLNFDTWPDLAVGAPFYFDAKNTKVGGAVFIYMNDQRGMKNVEPIKLLGPTDSLFGFALANAGDVDRDGYYDLAVGAPYDEGGMGAVYLYRGDKNAGIVRKPSQKIVPTDFPTPFASIQTFGYSLSGGRDMDDNGYSDLLVGAYQTANIVLLRARPVVTVEATFEGPSTIDPNDFSSGSACRIGRNSSFICFDVTVKLTYTSRAREVNDRITGETVVVPEYFDRFTVDYKLQAEKTRLDANLNSRVFFNQRLDQNTFEGQLRLRNGRTQERKIKVYVKRDVRDYLRPIPLELNYDLPQNTPSMPNPGRPVTNLINFPILNMAVGNKRDLEVHFQKDCGDDQNCNSNMLLSARFMLPGSPPTYSLGSPDELSIEVTAQNFDEPAYEAALLVVVPESLSLVGVTSVKEEETKTSCSPREGNETYIDCEVGNPLRELQKFLLRFETRNIGTDEPELEVSMELTTTSNETNTEDDRVTIVAKVIVEVDLTVSGKSKPEQVFFGGQSKGESEMEYLEDIGTPLSHTFVVRNIGTGDVPKAVVSIDWPYEILNTPLHTNGKWLLYLTDIAVVGNAECRPPPGIINPLSLESRRPINYKPVSSTTARDRYQVRVTDRARRSLTDNYAHGMQTFMRRARETNIGELLGTKSSRESKILDCKKGTARCAVINCTIDLLAKNKDVVITFQARLWNSTFLQEYREVKEVDIVSHATVRMLPTRLSVVEANPENDKTAVSTRAFPDFDLQKEAPGVPLWIIIVAVVGGLLLLVLLILCLWKCGFFTRKSKKEKYEARYYQAKKVPKASEKEYPAP</sequence>
<feature type="repeat" description="FG-GAP" evidence="13">
    <location>
        <begin position="304"/>
        <end position="366"/>
    </location>
</feature>
<gene>
    <name evidence="19" type="primary">LOC118424626</name>
</gene>
<organism evidence="18 19">
    <name type="scientific">Branchiostoma floridae</name>
    <name type="common">Florida lancelet</name>
    <name type="synonym">Amphioxus</name>
    <dbReference type="NCBI Taxonomy" id="7739"/>
    <lineage>
        <taxon>Eukaryota</taxon>
        <taxon>Metazoa</taxon>
        <taxon>Chordata</taxon>
        <taxon>Cephalochordata</taxon>
        <taxon>Leptocardii</taxon>
        <taxon>Amphioxiformes</taxon>
        <taxon>Branchiostomatidae</taxon>
        <taxon>Branchiostoma</taxon>
    </lineage>
</organism>
<dbReference type="RefSeq" id="XP_035689162.1">
    <property type="nucleotide sequence ID" value="XM_035833269.1"/>
</dbReference>
<dbReference type="InterPro" id="IPR013519">
    <property type="entry name" value="Int_alpha_beta-p"/>
</dbReference>
<dbReference type="SUPFAM" id="SSF69318">
    <property type="entry name" value="Integrin alpha N-terminal domain"/>
    <property type="match status" value="1"/>
</dbReference>
<dbReference type="Gene3D" id="2.60.40.1510">
    <property type="entry name" value="ntegrin, alpha v. Chain A, domain 3"/>
    <property type="match status" value="1"/>
</dbReference>
<evidence type="ECO:0000259" key="17">
    <source>
        <dbReference type="Pfam" id="PF20806"/>
    </source>
</evidence>
<dbReference type="PRINTS" id="PR01185">
    <property type="entry name" value="INTEGRINA"/>
</dbReference>
<evidence type="ECO:0000313" key="19">
    <source>
        <dbReference type="RefSeq" id="XP_035689162.1"/>
    </source>
</evidence>
<feature type="signal peptide" evidence="14">
    <location>
        <begin position="1"/>
        <end position="24"/>
    </location>
</feature>
<keyword evidence="12" id="KW-0325">Glycoprotein</keyword>
<dbReference type="SMART" id="SM00191">
    <property type="entry name" value="Int_alpha"/>
    <property type="match status" value="5"/>
</dbReference>
<dbReference type="InterPro" id="IPR048285">
    <property type="entry name" value="Integrin_alpha_Ig-like_2"/>
</dbReference>
<keyword evidence="7 14" id="KW-1133">Transmembrane helix</keyword>
<dbReference type="FunFam" id="1.20.5.930:FF:000001">
    <property type="entry name" value="Integrin subunit alpha V"/>
    <property type="match status" value="1"/>
</dbReference>
<dbReference type="OMA" id="GYCELES"/>
<dbReference type="InterPro" id="IPR032695">
    <property type="entry name" value="Integrin_dom_sf"/>
</dbReference>
<keyword evidence="18" id="KW-1185">Reference proteome</keyword>
<evidence type="ECO:0000256" key="4">
    <source>
        <dbReference type="ARBA" id="ARBA00022729"/>
    </source>
</evidence>
<proteinExistence type="inferred from homology"/>
<dbReference type="InterPro" id="IPR000413">
    <property type="entry name" value="Integrin_alpha"/>
</dbReference>
<dbReference type="KEGG" id="bfo:118424626"/>